<evidence type="ECO:0000256" key="3">
    <source>
        <dbReference type="ARBA" id="ARBA00022525"/>
    </source>
</evidence>
<dbReference type="InterPro" id="IPR023828">
    <property type="entry name" value="Peptidase_S8_Ser-AS"/>
</dbReference>
<evidence type="ECO:0000256" key="11">
    <source>
        <dbReference type="SAM" id="SignalP"/>
    </source>
</evidence>
<dbReference type="SUPFAM" id="SSF52025">
    <property type="entry name" value="PA domain"/>
    <property type="match status" value="1"/>
</dbReference>
<keyword evidence="4 9" id="KW-0645">Protease</keyword>
<feature type="signal peptide" evidence="11">
    <location>
        <begin position="1"/>
        <end position="23"/>
    </location>
</feature>
<dbReference type="AlphaFoldDB" id="A0A4P9ZYC0"/>
<feature type="active site" description="Charge relay system" evidence="8 9">
    <location>
        <position position="215"/>
    </location>
</feature>
<dbReference type="STRING" id="215637.A0A4P9ZYC0"/>
<dbReference type="PANTHER" id="PTHR43806">
    <property type="entry name" value="PEPTIDASE S8"/>
    <property type="match status" value="1"/>
</dbReference>
<dbReference type="EMBL" id="ML002336">
    <property type="protein sequence ID" value="RKP38714.1"/>
    <property type="molecule type" value="Genomic_DNA"/>
</dbReference>
<dbReference type="InterPro" id="IPR015500">
    <property type="entry name" value="Peptidase_S8_subtilisin-rel"/>
</dbReference>
<dbReference type="PRINTS" id="PR00723">
    <property type="entry name" value="SUBTILISIN"/>
</dbReference>
<evidence type="ECO:0000256" key="4">
    <source>
        <dbReference type="ARBA" id="ARBA00022670"/>
    </source>
</evidence>
<sequence>MMYRGLALFTTAALLAAGTLSNGQSPVSGTTQFPMDKWQLNAIPNIFVVQFTGDPESSEGRQAARDFDKQMKTAGIPFTVRYNYTTLVNGKSIKIDRDHAETMAGLGSVSDIWRLELTSLDTSGGLPDHTMSPLPMLEHAATGVTRVHQELKRLGKGIKIGIIDSGLDLNHPAFGRCYKTAGCRVQYGADLVGPAFVPGSDPAPQSKPTDDCLGHGTHVAGIIAGDDGPFRGVAPEATLGIYKAMGCAGLTTSDVMVRAMELAYADNMDVINLSIGTTSGWKSWIESQAAEALMAKGRMVIVAAGNDGQGGLFTMNSPAVAPSCISVGATESPQFYSYYVNVTTPNAKWQMARTPFQSQFNATANLTNVSLASVRDTQGTDLGCTEVSNMAGKVGLVQRGVCPFDTKALNLLKAGAVGMLIYNNIDQEMLEVALTTDITIPVFAVEKRDGVKLLSALTTASSATSTKITVGSEYSMFDNPAANTVSWFSSWGPTPFGGAKPNLAAPGSRVFSTLPASLGGYGIKSGTSMAAPYVAGVTALLLEAGKGSTNKTLVSALFNTGTPVRLANGLYHSVAQQGGGIVHAYQALTAQVTLLNSSLWGRYKGAYQFYGASTLRVSLDMVNY</sequence>
<organism evidence="14 15">
    <name type="scientific">Dimargaris cristalligena</name>
    <dbReference type="NCBI Taxonomy" id="215637"/>
    <lineage>
        <taxon>Eukaryota</taxon>
        <taxon>Fungi</taxon>
        <taxon>Fungi incertae sedis</taxon>
        <taxon>Zoopagomycota</taxon>
        <taxon>Kickxellomycotina</taxon>
        <taxon>Dimargaritomycetes</taxon>
        <taxon>Dimargaritales</taxon>
        <taxon>Dimargaritaceae</taxon>
        <taxon>Dimargaris</taxon>
    </lineage>
</organism>
<keyword evidence="3" id="KW-0964">Secreted</keyword>
<dbReference type="InterPro" id="IPR036852">
    <property type="entry name" value="Peptidase_S8/S53_dom_sf"/>
</dbReference>
<dbReference type="Proteomes" id="UP000268162">
    <property type="component" value="Unassembled WGS sequence"/>
</dbReference>
<evidence type="ECO:0000256" key="7">
    <source>
        <dbReference type="ARBA" id="ARBA00022825"/>
    </source>
</evidence>
<feature type="non-terminal residue" evidence="14">
    <location>
        <position position="624"/>
    </location>
</feature>
<dbReference type="Pfam" id="PF00082">
    <property type="entry name" value="Peptidase_S8"/>
    <property type="match status" value="1"/>
</dbReference>
<feature type="domain" description="Peptidase S8/S53" evidence="12">
    <location>
        <begin position="155"/>
        <end position="561"/>
    </location>
</feature>
<dbReference type="InterPro" id="IPR023827">
    <property type="entry name" value="Peptidase_S8_Asp-AS"/>
</dbReference>
<reference evidence="15" key="1">
    <citation type="journal article" date="2018" name="Nat. Microbiol.">
        <title>Leveraging single-cell genomics to expand the fungal tree of life.</title>
        <authorList>
            <person name="Ahrendt S.R."/>
            <person name="Quandt C.A."/>
            <person name="Ciobanu D."/>
            <person name="Clum A."/>
            <person name="Salamov A."/>
            <person name="Andreopoulos B."/>
            <person name="Cheng J.F."/>
            <person name="Woyke T."/>
            <person name="Pelin A."/>
            <person name="Henrissat B."/>
            <person name="Reynolds N.K."/>
            <person name="Benny G.L."/>
            <person name="Smith M.E."/>
            <person name="James T.Y."/>
            <person name="Grigoriev I.V."/>
        </authorList>
    </citation>
    <scope>NUCLEOTIDE SEQUENCE [LARGE SCALE GENOMIC DNA]</scope>
    <source>
        <strain evidence="15">RSA 468</strain>
    </source>
</reference>
<dbReference type="InterPro" id="IPR046450">
    <property type="entry name" value="PA_dom_sf"/>
</dbReference>
<dbReference type="GO" id="GO:0005615">
    <property type="term" value="C:extracellular space"/>
    <property type="evidence" value="ECO:0007669"/>
    <property type="project" value="TreeGrafter"/>
</dbReference>
<accession>A0A4P9ZYC0</accession>
<name>A0A4P9ZYC0_9FUNG</name>
<evidence type="ECO:0000256" key="10">
    <source>
        <dbReference type="RuleBase" id="RU003355"/>
    </source>
</evidence>
<keyword evidence="7 9" id="KW-0720">Serine protease</keyword>
<keyword evidence="5 11" id="KW-0732">Signal</keyword>
<keyword evidence="2" id="KW-0134">Cell wall</keyword>
<evidence type="ECO:0000313" key="15">
    <source>
        <dbReference type="Proteomes" id="UP000268162"/>
    </source>
</evidence>
<dbReference type="PROSITE" id="PS00138">
    <property type="entry name" value="SUBTILASE_SER"/>
    <property type="match status" value="1"/>
</dbReference>
<dbReference type="PROSITE" id="PS00137">
    <property type="entry name" value="SUBTILASE_HIS"/>
    <property type="match status" value="1"/>
</dbReference>
<feature type="active site" description="Charge relay system" evidence="8 9">
    <location>
        <position position="528"/>
    </location>
</feature>
<dbReference type="GO" id="GO:0006508">
    <property type="term" value="P:proteolysis"/>
    <property type="evidence" value="ECO:0007669"/>
    <property type="project" value="UniProtKB-KW"/>
</dbReference>
<dbReference type="GO" id="GO:0004252">
    <property type="term" value="F:serine-type endopeptidase activity"/>
    <property type="evidence" value="ECO:0007669"/>
    <property type="project" value="UniProtKB-UniRule"/>
</dbReference>
<evidence type="ECO:0000259" key="12">
    <source>
        <dbReference type="Pfam" id="PF00082"/>
    </source>
</evidence>
<dbReference type="PROSITE" id="PS00136">
    <property type="entry name" value="SUBTILASE_ASP"/>
    <property type="match status" value="1"/>
</dbReference>
<dbReference type="InterPro" id="IPR022398">
    <property type="entry name" value="Peptidase_S8_His-AS"/>
</dbReference>
<evidence type="ECO:0000256" key="8">
    <source>
        <dbReference type="PIRSR" id="PIRSR615500-1"/>
    </source>
</evidence>
<dbReference type="InterPro" id="IPR003137">
    <property type="entry name" value="PA_domain"/>
</dbReference>
<comment type="similarity">
    <text evidence="1 9 10">Belongs to the peptidase S8 family.</text>
</comment>
<evidence type="ECO:0000256" key="5">
    <source>
        <dbReference type="ARBA" id="ARBA00022729"/>
    </source>
</evidence>
<keyword evidence="15" id="KW-1185">Reference proteome</keyword>
<feature type="domain" description="PA" evidence="13">
    <location>
        <begin position="380"/>
        <end position="453"/>
    </location>
</feature>
<evidence type="ECO:0000313" key="14">
    <source>
        <dbReference type="EMBL" id="RKP38714.1"/>
    </source>
</evidence>
<dbReference type="InterPro" id="IPR050131">
    <property type="entry name" value="Peptidase_S8_subtilisin-like"/>
</dbReference>
<dbReference type="PROSITE" id="PS51892">
    <property type="entry name" value="SUBTILASE"/>
    <property type="match status" value="1"/>
</dbReference>
<evidence type="ECO:0000259" key="13">
    <source>
        <dbReference type="Pfam" id="PF02225"/>
    </source>
</evidence>
<dbReference type="PANTHER" id="PTHR43806:SF66">
    <property type="entry name" value="SERIN ENDOPEPTIDASE"/>
    <property type="match status" value="1"/>
</dbReference>
<gene>
    <name evidence="14" type="ORF">BJ085DRAFT_40681</name>
</gene>
<dbReference type="Gene3D" id="3.40.50.200">
    <property type="entry name" value="Peptidase S8/S53 domain"/>
    <property type="match status" value="1"/>
</dbReference>
<evidence type="ECO:0000256" key="2">
    <source>
        <dbReference type="ARBA" id="ARBA00022512"/>
    </source>
</evidence>
<evidence type="ECO:0000256" key="1">
    <source>
        <dbReference type="ARBA" id="ARBA00011073"/>
    </source>
</evidence>
<dbReference type="Gene3D" id="3.50.30.30">
    <property type="match status" value="1"/>
</dbReference>
<keyword evidence="6 9" id="KW-0378">Hydrolase</keyword>
<evidence type="ECO:0000256" key="9">
    <source>
        <dbReference type="PROSITE-ProRule" id="PRU01240"/>
    </source>
</evidence>
<feature type="chain" id="PRO_5020496754" evidence="11">
    <location>
        <begin position="24"/>
        <end position="624"/>
    </location>
</feature>
<feature type="active site" description="Charge relay system" evidence="8 9">
    <location>
        <position position="164"/>
    </location>
</feature>
<dbReference type="Pfam" id="PF02225">
    <property type="entry name" value="PA"/>
    <property type="match status" value="1"/>
</dbReference>
<evidence type="ECO:0000256" key="6">
    <source>
        <dbReference type="ARBA" id="ARBA00022801"/>
    </source>
</evidence>
<protein>
    <submittedName>
        <fullName evidence="14">Peptidase S8/S53 domain-containing protein</fullName>
    </submittedName>
</protein>
<dbReference type="SUPFAM" id="SSF52743">
    <property type="entry name" value="Subtilisin-like"/>
    <property type="match status" value="1"/>
</dbReference>
<dbReference type="InterPro" id="IPR000209">
    <property type="entry name" value="Peptidase_S8/S53_dom"/>
</dbReference>
<proteinExistence type="inferred from homology"/>